<dbReference type="Proteomes" id="UP001305702">
    <property type="component" value="Chromosome"/>
</dbReference>
<protein>
    <submittedName>
        <fullName evidence="1">DUF4238 domain-containing protein</fullName>
    </submittedName>
</protein>
<gene>
    <name evidence="1" type="ORF">MJA45_18820</name>
</gene>
<proteinExistence type="predicted"/>
<organism evidence="1 2">
    <name type="scientific">Paenibacillus aurantius</name>
    <dbReference type="NCBI Taxonomy" id="2918900"/>
    <lineage>
        <taxon>Bacteria</taxon>
        <taxon>Bacillati</taxon>
        <taxon>Bacillota</taxon>
        <taxon>Bacilli</taxon>
        <taxon>Bacillales</taxon>
        <taxon>Paenibacillaceae</taxon>
        <taxon>Paenibacillus</taxon>
    </lineage>
</organism>
<keyword evidence="2" id="KW-1185">Reference proteome</keyword>
<dbReference type="AlphaFoldDB" id="A0AA96LAP5"/>
<dbReference type="Pfam" id="PF14022">
    <property type="entry name" value="DUF4238"/>
    <property type="match status" value="1"/>
</dbReference>
<dbReference type="RefSeq" id="WP_315603442.1">
    <property type="nucleotide sequence ID" value="NZ_CP130318.1"/>
</dbReference>
<dbReference type="InterPro" id="IPR025332">
    <property type="entry name" value="DUF4238"/>
</dbReference>
<sequence length="294" mass="34106">MKYKKQHWIPRSYLSAWCDNDIPVGYDPYVWLISKDWSQIKRKAPENIFYENDMYTIHLANGERNLSIEHGLSGLEDAVSKVVQNVIIKNKRLSLDDHIILCAFVAAMHERTPSHRDHLKKQWGKVLSKMESMRYQFERATPEQQNAMMSIGPVSEGPTYSTEDVRQMAETPLQTMLMPSIQTQTSLLLKMNLSILYSISKARFLTSDNPCVWFDPEAKHRPPMFRSVGLGYETVEITLPLSPRHAIILSWNSAPAYIEFPRRKVEALNYKTWLYSEDYVVSNANIEKPHWLGN</sequence>
<reference evidence="1 2" key="1">
    <citation type="submission" date="2022-02" db="EMBL/GenBank/DDBJ databases">
        <title>Paenibacillus sp. MBLB1776 Whole Genome Shotgun Sequencing.</title>
        <authorList>
            <person name="Hwang C.Y."/>
            <person name="Cho E.-S."/>
            <person name="Seo M.-J."/>
        </authorList>
    </citation>
    <scope>NUCLEOTIDE SEQUENCE [LARGE SCALE GENOMIC DNA]</scope>
    <source>
        <strain evidence="1 2">MBLB1776</strain>
    </source>
</reference>
<dbReference type="EMBL" id="CP130318">
    <property type="protein sequence ID" value="WNQ09668.1"/>
    <property type="molecule type" value="Genomic_DNA"/>
</dbReference>
<accession>A0AA96LAP5</accession>
<name>A0AA96LAP5_9BACL</name>
<evidence type="ECO:0000313" key="2">
    <source>
        <dbReference type="Proteomes" id="UP001305702"/>
    </source>
</evidence>
<dbReference type="KEGG" id="paun:MJA45_18820"/>
<evidence type="ECO:0000313" key="1">
    <source>
        <dbReference type="EMBL" id="WNQ09668.1"/>
    </source>
</evidence>